<feature type="compositionally biased region" description="Polar residues" evidence="1">
    <location>
        <begin position="111"/>
        <end position="120"/>
    </location>
</feature>
<dbReference type="Proteomes" id="UP000651452">
    <property type="component" value="Unassembled WGS sequence"/>
</dbReference>
<evidence type="ECO:0000313" key="2">
    <source>
        <dbReference type="EMBL" id="KAF9697086.1"/>
    </source>
</evidence>
<feature type="compositionally biased region" description="Basic residues" evidence="1">
    <location>
        <begin position="88"/>
        <end position="108"/>
    </location>
</feature>
<protein>
    <submittedName>
        <fullName evidence="2">Uncharacterized protein</fullName>
    </submittedName>
</protein>
<proteinExistence type="predicted"/>
<sequence>MIPSATETRCPSAITYAGASRNFDNDDNGQCDTKGQAADEEALQASEAIEATNNAAEANSHVPAAPQNPPAAIVPARRERSPEAKSPPRTKNKGKAVPKKKKEKKKKPMASGQTTMTSWLQKKVVRGLQQSPAKQSEAKENAILLTPTVQIHTCTTFSNTTVVL</sequence>
<keyword evidence="3" id="KW-1185">Reference proteome</keyword>
<evidence type="ECO:0000256" key="1">
    <source>
        <dbReference type="SAM" id="MobiDB-lite"/>
    </source>
</evidence>
<dbReference type="AlphaFoldDB" id="A0A8H7ME35"/>
<dbReference type="EMBL" id="RZGK01000008">
    <property type="protein sequence ID" value="KAF9697086.1"/>
    <property type="molecule type" value="Genomic_DNA"/>
</dbReference>
<comment type="caution">
    <text evidence="2">The sequence shown here is derived from an EMBL/GenBank/DDBJ whole genome shotgun (WGS) entry which is preliminary data.</text>
</comment>
<gene>
    <name evidence="2" type="ORF">EKO04_005098</name>
</gene>
<evidence type="ECO:0000313" key="3">
    <source>
        <dbReference type="Proteomes" id="UP000651452"/>
    </source>
</evidence>
<name>A0A8H7ME35_9PLEO</name>
<reference evidence="2" key="2">
    <citation type="submission" date="2020-09" db="EMBL/GenBank/DDBJ databases">
        <title>Reference genome assembly for Australian Ascochyta lentis isolate Al4.</title>
        <authorList>
            <person name="Lee R.C."/>
            <person name="Farfan-Caceres L.M."/>
            <person name="Debler J.W."/>
            <person name="Williams A.H."/>
            <person name="Henares B.M."/>
        </authorList>
    </citation>
    <scope>NUCLEOTIDE SEQUENCE</scope>
    <source>
        <strain evidence="2">Al4</strain>
    </source>
</reference>
<feature type="compositionally biased region" description="Low complexity" evidence="1">
    <location>
        <begin position="45"/>
        <end position="59"/>
    </location>
</feature>
<feature type="region of interest" description="Disordered" evidence="1">
    <location>
        <begin position="18"/>
        <end position="136"/>
    </location>
</feature>
<organism evidence="2 3">
    <name type="scientific">Ascochyta lentis</name>
    <dbReference type="NCBI Taxonomy" id="205686"/>
    <lineage>
        <taxon>Eukaryota</taxon>
        <taxon>Fungi</taxon>
        <taxon>Dikarya</taxon>
        <taxon>Ascomycota</taxon>
        <taxon>Pezizomycotina</taxon>
        <taxon>Dothideomycetes</taxon>
        <taxon>Pleosporomycetidae</taxon>
        <taxon>Pleosporales</taxon>
        <taxon>Pleosporineae</taxon>
        <taxon>Didymellaceae</taxon>
        <taxon>Ascochyta</taxon>
    </lineage>
</organism>
<accession>A0A8H7ME35</accession>
<reference evidence="2" key="1">
    <citation type="submission" date="2018-12" db="EMBL/GenBank/DDBJ databases">
        <authorList>
            <person name="Syme R.A."/>
            <person name="Farfan-Caceres L."/>
            <person name="Lichtenzveig J."/>
        </authorList>
    </citation>
    <scope>NUCLEOTIDE SEQUENCE</scope>
    <source>
        <strain evidence="2">Al4</strain>
    </source>
</reference>